<dbReference type="GeneID" id="54283596"/>
<protein>
    <submittedName>
        <fullName evidence="2">Uncharacterized protein</fullName>
    </submittedName>
</protein>
<gene>
    <name evidence="2" type="ORF">BU24DRAFT_414162</name>
</gene>
<dbReference type="Proteomes" id="UP000799778">
    <property type="component" value="Unassembled WGS sequence"/>
</dbReference>
<dbReference type="RefSeq" id="XP_033378930.1">
    <property type="nucleotide sequence ID" value="XM_033526199.1"/>
</dbReference>
<keyword evidence="3" id="KW-1185">Reference proteome</keyword>
<name>A0A6A5XCH1_9PLEO</name>
<evidence type="ECO:0000256" key="1">
    <source>
        <dbReference type="SAM" id="MobiDB-lite"/>
    </source>
</evidence>
<sequence length="329" mass="36402">MASSTTMSVCESNAATPASKPLRDQKVPGKSIIGNYFAQNPEARQQQQPAPPSPPTSLSSNVSLREAQMIKDWASIPPPPRECDRIAYCSWTHFTSDSSLHNPHASMRASNICDRGVTVGQHKPYSHERNPLGDEEAIAKANHIRGQKLQEMNRARQGRYSQCSWSGSRTSAEVSSCSTQSDGNTSALSSLVESQPIGYFKKQPIRNVSTSSLLTLSMRSTPATSVGEHSNLDSARQTSFASIASQLRKMEISPSMLPDAFDSDSDSDAEKDDAKKNKKSLNLKQKSQEKEWERTLKEARKGKAKQQDEEEIGDFLDDLKKRQRSIEQQ</sequence>
<dbReference type="EMBL" id="ML978076">
    <property type="protein sequence ID" value="KAF2010591.1"/>
    <property type="molecule type" value="Genomic_DNA"/>
</dbReference>
<feature type="region of interest" description="Disordered" evidence="1">
    <location>
        <begin position="1"/>
        <end position="61"/>
    </location>
</feature>
<feature type="compositionally biased region" description="Polar residues" evidence="1">
    <location>
        <begin position="1"/>
        <end position="16"/>
    </location>
</feature>
<feature type="region of interest" description="Disordered" evidence="1">
    <location>
        <begin position="254"/>
        <end position="329"/>
    </location>
</feature>
<proteinExistence type="predicted"/>
<organism evidence="2 3">
    <name type="scientific">Aaosphaeria arxii CBS 175.79</name>
    <dbReference type="NCBI Taxonomy" id="1450172"/>
    <lineage>
        <taxon>Eukaryota</taxon>
        <taxon>Fungi</taxon>
        <taxon>Dikarya</taxon>
        <taxon>Ascomycota</taxon>
        <taxon>Pezizomycotina</taxon>
        <taxon>Dothideomycetes</taxon>
        <taxon>Pleosporomycetidae</taxon>
        <taxon>Pleosporales</taxon>
        <taxon>Pleosporales incertae sedis</taxon>
        <taxon>Aaosphaeria</taxon>
    </lineage>
</organism>
<evidence type="ECO:0000313" key="2">
    <source>
        <dbReference type="EMBL" id="KAF2010591.1"/>
    </source>
</evidence>
<reference evidence="2" key="1">
    <citation type="journal article" date="2020" name="Stud. Mycol.">
        <title>101 Dothideomycetes genomes: a test case for predicting lifestyles and emergence of pathogens.</title>
        <authorList>
            <person name="Haridas S."/>
            <person name="Albert R."/>
            <person name="Binder M."/>
            <person name="Bloem J."/>
            <person name="Labutti K."/>
            <person name="Salamov A."/>
            <person name="Andreopoulos B."/>
            <person name="Baker S."/>
            <person name="Barry K."/>
            <person name="Bills G."/>
            <person name="Bluhm B."/>
            <person name="Cannon C."/>
            <person name="Castanera R."/>
            <person name="Culley D."/>
            <person name="Daum C."/>
            <person name="Ezra D."/>
            <person name="Gonzalez J."/>
            <person name="Henrissat B."/>
            <person name="Kuo A."/>
            <person name="Liang C."/>
            <person name="Lipzen A."/>
            <person name="Lutzoni F."/>
            <person name="Magnuson J."/>
            <person name="Mondo S."/>
            <person name="Nolan M."/>
            <person name="Ohm R."/>
            <person name="Pangilinan J."/>
            <person name="Park H.-J."/>
            <person name="Ramirez L."/>
            <person name="Alfaro M."/>
            <person name="Sun H."/>
            <person name="Tritt A."/>
            <person name="Yoshinaga Y."/>
            <person name="Zwiers L.-H."/>
            <person name="Turgeon B."/>
            <person name="Goodwin S."/>
            <person name="Spatafora J."/>
            <person name="Crous P."/>
            <person name="Grigoriev I."/>
        </authorList>
    </citation>
    <scope>NUCLEOTIDE SEQUENCE</scope>
    <source>
        <strain evidence="2">CBS 175.79</strain>
    </source>
</reference>
<accession>A0A6A5XCH1</accession>
<feature type="compositionally biased region" description="Acidic residues" evidence="1">
    <location>
        <begin position="261"/>
        <end position="271"/>
    </location>
</feature>
<feature type="compositionally biased region" description="Basic and acidic residues" evidence="1">
    <location>
        <begin position="286"/>
        <end position="307"/>
    </location>
</feature>
<dbReference type="AlphaFoldDB" id="A0A6A5XCH1"/>
<feature type="compositionally biased region" description="Low complexity" evidence="1">
    <location>
        <begin position="38"/>
        <end position="48"/>
    </location>
</feature>
<evidence type="ECO:0000313" key="3">
    <source>
        <dbReference type="Proteomes" id="UP000799778"/>
    </source>
</evidence>